<protein>
    <submittedName>
        <fullName evidence="2">Uncharacterized protein</fullName>
    </submittedName>
</protein>
<sequence length="136" mass="15421">MPFDELHAKSGCRNDCGSRGCQRDLHIQLQSYPTTNLLQSIFIHSLPLSLDPTSSRTTLHFNLLSLRDEPWRLRGSETESQVQILRAQPQLDHEMRRRGNRKPSGPWGRLKPVEQDPLQSIGHPSKGDGRYAQGNA</sequence>
<evidence type="ECO:0000313" key="3">
    <source>
        <dbReference type="Proteomes" id="UP000288168"/>
    </source>
</evidence>
<dbReference type="EMBL" id="NKCI01000017">
    <property type="protein sequence ID" value="RSL68354.1"/>
    <property type="molecule type" value="Genomic_DNA"/>
</dbReference>
<reference evidence="2 3" key="1">
    <citation type="submission" date="2017-06" db="EMBL/GenBank/DDBJ databases">
        <title>Comparative genomic analysis of Ambrosia Fusariam Clade fungi.</title>
        <authorList>
            <person name="Stajich J.E."/>
            <person name="Carrillo J."/>
            <person name="Kijimoto T."/>
            <person name="Eskalen A."/>
            <person name="O'Donnell K."/>
            <person name="Kasson M."/>
        </authorList>
    </citation>
    <scope>NUCLEOTIDE SEQUENCE [LARGE SCALE GENOMIC DNA]</scope>
    <source>
        <strain evidence="2 3">NRRL62584</strain>
    </source>
</reference>
<dbReference type="STRING" id="1325734.A0A428QSN2"/>
<comment type="caution">
    <text evidence="2">The sequence shown here is derived from an EMBL/GenBank/DDBJ whole genome shotgun (WGS) entry which is preliminary data.</text>
</comment>
<feature type="region of interest" description="Disordered" evidence="1">
    <location>
        <begin position="75"/>
        <end position="136"/>
    </location>
</feature>
<proteinExistence type="predicted"/>
<accession>A0A428QSN2</accession>
<dbReference type="AlphaFoldDB" id="A0A428QSN2"/>
<gene>
    <name evidence="2" type="ORF">CEP54_002783</name>
</gene>
<dbReference type="Proteomes" id="UP000288168">
    <property type="component" value="Unassembled WGS sequence"/>
</dbReference>
<evidence type="ECO:0000313" key="2">
    <source>
        <dbReference type="EMBL" id="RSL68354.1"/>
    </source>
</evidence>
<name>A0A428QSN2_9HYPO</name>
<keyword evidence="3" id="KW-1185">Reference proteome</keyword>
<dbReference type="OrthoDB" id="2100128at2759"/>
<evidence type="ECO:0000256" key="1">
    <source>
        <dbReference type="SAM" id="MobiDB-lite"/>
    </source>
</evidence>
<organism evidence="2 3">
    <name type="scientific">Fusarium duplospermum</name>
    <dbReference type="NCBI Taxonomy" id="1325734"/>
    <lineage>
        <taxon>Eukaryota</taxon>
        <taxon>Fungi</taxon>
        <taxon>Dikarya</taxon>
        <taxon>Ascomycota</taxon>
        <taxon>Pezizomycotina</taxon>
        <taxon>Sordariomycetes</taxon>
        <taxon>Hypocreomycetidae</taxon>
        <taxon>Hypocreales</taxon>
        <taxon>Nectriaceae</taxon>
        <taxon>Fusarium</taxon>
        <taxon>Fusarium solani species complex</taxon>
    </lineage>
</organism>